<keyword evidence="7" id="KW-0472">Membrane</keyword>
<keyword evidence="7" id="KW-0812">Transmembrane</keyword>
<reference evidence="11 12" key="1">
    <citation type="submission" date="2019-06" db="EMBL/GenBank/DDBJ databases">
        <title>Genomic Encyclopedia of Type Strains, Phase IV (KMG-V): Genome sequencing to study the core and pangenomes of soil and plant-associated prokaryotes.</title>
        <authorList>
            <person name="Whitman W."/>
        </authorList>
    </citation>
    <scope>NUCLEOTIDE SEQUENCE [LARGE SCALE GENOMIC DNA]</scope>
    <source>
        <strain evidence="11 12">BR 510</strain>
    </source>
</reference>
<keyword evidence="2" id="KW-1003">Cell membrane</keyword>
<evidence type="ECO:0000256" key="5">
    <source>
        <dbReference type="PROSITE-ProRule" id="PRU00284"/>
    </source>
</evidence>
<feature type="domain" description="HAMP" evidence="10">
    <location>
        <begin position="224"/>
        <end position="277"/>
    </location>
</feature>
<feature type="domain" description="T-SNARE coiled-coil homology" evidence="9">
    <location>
        <begin position="471"/>
        <end position="533"/>
    </location>
</feature>
<evidence type="ECO:0000259" key="9">
    <source>
        <dbReference type="PROSITE" id="PS50192"/>
    </source>
</evidence>
<dbReference type="SMART" id="SM00304">
    <property type="entry name" value="HAMP"/>
    <property type="match status" value="1"/>
</dbReference>
<dbReference type="GO" id="GO:0007165">
    <property type="term" value="P:signal transduction"/>
    <property type="evidence" value="ECO:0007669"/>
    <property type="project" value="UniProtKB-KW"/>
</dbReference>
<dbReference type="PROSITE" id="PS50192">
    <property type="entry name" value="T_SNARE"/>
    <property type="match status" value="1"/>
</dbReference>
<dbReference type="OrthoDB" id="8255792at2"/>
<dbReference type="PROSITE" id="PS50111">
    <property type="entry name" value="CHEMOTAXIS_TRANSDUC_2"/>
    <property type="match status" value="1"/>
</dbReference>
<gene>
    <name evidence="11" type="ORF">FBZ96_108240</name>
</gene>
<dbReference type="InterPro" id="IPR003660">
    <property type="entry name" value="HAMP_dom"/>
</dbReference>
<dbReference type="EMBL" id="VITK01000008">
    <property type="protein sequence ID" value="TWA94508.1"/>
    <property type="molecule type" value="Genomic_DNA"/>
</dbReference>
<evidence type="ECO:0000259" key="10">
    <source>
        <dbReference type="PROSITE" id="PS50885"/>
    </source>
</evidence>
<feature type="domain" description="Methyl-accepting transducer" evidence="8">
    <location>
        <begin position="312"/>
        <end position="555"/>
    </location>
</feature>
<evidence type="ECO:0000256" key="2">
    <source>
        <dbReference type="ARBA" id="ARBA00022519"/>
    </source>
</evidence>
<comment type="subcellular location">
    <subcellularLocation>
        <location evidence="1">Cell inner membrane</location>
        <topology evidence="1">Multi-pass membrane protein</topology>
    </subcellularLocation>
</comment>
<dbReference type="PANTHER" id="PTHR32089:SF112">
    <property type="entry name" value="LYSOZYME-LIKE PROTEIN-RELATED"/>
    <property type="match status" value="1"/>
</dbReference>
<evidence type="ECO:0000256" key="7">
    <source>
        <dbReference type="SAM" id="Phobius"/>
    </source>
</evidence>
<evidence type="ECO:0000256" key="6">
    <source>
        <dbReference type="SAM" id="MobiDB-lite"/>
    </source>
</evidence>
<dbReference type="Proteomes" id="UP000319949">
    <property type="component" value="Unassembled WGS sequence"/>
</dbReference>
<dbReference type="STRING" id="1803665.GCA_001641335_06189"/>
<keyword evidence="3 5" id="KW-0807">Transducer</keyword>
<sequence>MLSLVRNLRIGTKLAIASAIGILLVLCIIASQFVGNGNVRNSSKAAVAQLELAREAVEAKLAARSMQLAVRDVRLAGNPAELQKAGDALVARADVLNKVAEAMLKLSQAPENRTRMEKLKSLGADYLKAARQVAAIRGEAIAATGSDAAGRLVEEAGRLARETTLPIAGQIDQVTDQIADFARHKSDAEIAASLREMASSEQIGMVVGAVAVLVLVGSWLMSFFTIARPIRALTMAMDKLADGDFSVVLPGLGRKDEVGGVAAAVEKFKVVSEQKAREEAEAKTRQDQAATAQRKAEMHKLADGFEAAIGEIVDTVSSAATELEASASTLTSTAERGQELTTMVAAASEEASTNVQSVASATEELSSSITEISRQVQESARVASEAVGQARTTTERVSELSRAATRIGDVVELINTIAGQTNLLALNATIEAARAGEAGKGFAVVASEVKALAEQTAKATGEIGQQIASIQTATEHSVGAIKDISNTIEKLSEISSTIAAAVEEQGAATQEISRNVQQAAEGTHQVSSNITDVQRGASETGSASSQVLSAAQMLSGDSNRLKLEVGKFLGTVRAA</sequence>
<name>A0A560DBP1_9BRAD</name>
<evidence type="ECO:0000256" key="3">
    <source>
        <dbReference type="ARBA" id="ARBA00023224"/>
    </source>
</evidence>
<dbReference type="SMART" id="SM00283">
    <property type="entry name" value="MA"/>
    <property type="match status" value="1"/>
</dbReference>
<keyword evidence="2" id="KW-0997">Cell inner membrane</keyword>
<dbReference type="Pfam" id="PF00672">
    <property type="entry name" value="HAMP"/>
    <property type="match status" value="1"/>
</dbReference>
<accession>A0A560DBP1</accession>
<evidence type="ECO:0000256" key="4">
    <source>
        <dbReference type="ARBA" id="ARBA00029447"/>
    </source>
</evidence>
<feature type="region of interest" description="Disordered" evidence="6">
    <location>
        <begin position="520"/>
        <end position="541"/>
    </location>
</feature>
<comment type="similarity">
    <text evidence="4">Belongs to the methyl-accepting chemotaxis (MCP) protein family.</text>
</comment>
<dbReference type="GO" id="GO:0005886">
    <property type="term" value="C:plasma membrane"/>
    <property type="evidence" value="ECO:0007669"/>
    <property type="project" value="UniProtKB-SubCell"/>
</dbReference>
<dbReference type="AlphaFoldDB" id="A0A560DBP1"/>
<dbReference type="Gene3D" id="6.10.340.10">
    <property type="match status" value="1"/>
</dbReference>
<feature type="transmembrane region" description="Helical" evidence="7">
    <location>
        <begin position="12"/>
        <end position="34"/>
    </location>
</feature>
<keyword evidence="7" id="KW-1133">Transmembrane helix</keyword>
<dbReference type="RefSeq" id="WP_145667944.1">
    <property type="nucleotide sequence ID" value="NZ_VITK01000008.1"/>
</dbReference>
<dbReference type="PROSITE" id="PS50885">
    <property type="entry name" value="HAMP"/>
    <property type="match status" value="1"/>
</dbReference>
<evidence type="ECO:0000259" key="8">
    <source>
        <dbReference type="PROSITE" id="PS50111"/>
    </source>
</evidence>
<proteinExistence type="inferred from homology"/>
<keyword evidence="12" id="KW-1185">Reference proteome</keyword>
<comment type="caution">
    <text evidence="11">The sequence shown here is derived from an EMBL/GenBank/DDBJ whole genome shotgun (WGS) entry which is preliminary data.</text>
</comment>
<dbReference type="InterPro" id="IPR000727">
    <property type="entry name" value="T_SNARE_dom"/>
</dbReference>
<protein>
    <submittedName>
        <fullName evidence="11">Methyl-accepting chemotaxis protein</fullName>
    </submittedName>
</protein>
<dbReference type="PANTHER" id="PTHR32089">
    <property type="entry name" value="METHYL-ACCEPTING CHEMOTAXIS PROTEIN MCPB"/>
    <property type="match status" value="1"/>
</dbReference>
<dbReference type="CDD" id="cd06225">
    <property type="entry name" value="HAMP"/>
    <property type="match status" value="1"/>
</dbReference>
<evidence type="ECO:0000313" key="12">
    <source>
        <dbReference type="Proteomes" id="UP000319949"/>
    </source>
</evidence>
<dbReference type="SUPFAM" id="SSF158472">
    <property type="entry name" value="HAMP domain-like"/>
    <property type="match status" value="1"/>
</dbReference>
<feature type="transmembrane region" description="Helical" evidence="7">
    <location>
        <begin position="203"/>
        <end position="227"/>
    </location>
</feature>
<evidence type="ECO:0000256" key="1">
    <source>
        <dbReference type="ARBA" id="ARBA00004429"/>
    </source>
</evidence>
<dbReference type="Gene3D" id="1.10.287.950">
    <property type="entry name" value="Methyl-accepting chemotaxis protein"/>
    <property type="match status" value="1"/>
</dbReference>
<organism evidence="11 12">
    <name type="scientific">Bradyrhizobium stylosanthis</name>
    <dbReference type="NCBI Taxonomy" id="1803665"/>
    <lineage>
        <taxon>Bacteria</taxon>
        <taxon>Pseudomonadati</taxon>
        <taxon>Pseudomonadota</taxon>
        <taxon>Alphaproteobacteria</taxon>
        <taxon>Hyphomicrobiales</taxon>
        <taxon>Nitrobacteraceae</taxon>
        <taxon>Bradyrhizobium</taxon>
    </lineage>
</organism>
<dbReference type="Pfam" id="PF00015">
    <property type="entry name" value="MCPsignal"/>
    <property type="match status" value="1"/>
</dbReference>
<dbReference type="InterPro" id="IPR004089">
    <property type="entry name" value="MCPsignal_dom"/>
</dbReference>
<evidence type="ECO:0000313" key="11">
    <source>
        <dbReference type="EMBL" id="TWA94508.1"/>
    </source>
</evidence>
<dbReference type="SUPFAM" id="SSF58104">
    <property type="entry name" value="Methyl-accepting chemotaxis protein (MCP) signaling domain"/>
    <property type="match status" value="1"/>
</dbReference>